<protein>
    <recommendedName>
        <fullName evidence="5">Lipoprotein</fullName>
    </recommendedName>
</protein>
<reference evidence="3 4" key="1">
    <citation type="submission" date="2024-08" db="EMBL/GenBank/DDBJ databases">
        <title>Two novel Cytobacillus novel species.</title>
        <authorList>
            <person name="Liu G."/>
        </authorList>
    </citation>
    <scope>NUCLEOTIDE SEQUENCE [LARGE SCALE GENOMIC DNA]</scope>
    <source>
        <strain evidence="3 4">FJAT-53684</strain>
    </source>
</reference>
<feature type="chain" id="PRO_5045616299" description="Lipoprotein" evidence="2">
    <location>
        <begin position="25"/>
        <end position="231"/>
    </location>
</feature>
<feature type="signal peptide" evidence="2">
    <location>
        <begin position="1"/>
        <end position="24"/>
    </location>
</feature>
<evidence type="ECO:0000256" key="1">
    <source>
        <dbReference type="SAM" id="MobiDB-lite"/>
    </source>
</evidence>
<feature type="compositionally biased region" description="Acidic residues" evidence="1">
    <location>
        <begin position="54"/>
        <end position="72"/>
    </location>
</feature>
<feature type="region of interest" description="Disordered" evidence="1">
    <location>
        <begin position="24"/>
        <end position="80"/>
    </location>
</feature>
<evidence type="ECO:0000256" key="2">
    <source>
        <dbReference type="SAM" id="SignalP"/>
    </source>
</evidence>
<keyword evidence="4" id="KW-1185">Reference proteome</keyword>
<gene>
    <name evidence="3" type="ORF">ACFYKT_16920</name>
</gene>
<evidence type="ECO:0000313" key="3">
    <source>
        <dbReference type="EMBL" id="MFE8698026.1"/>
    </source>
</evidence>
<sequence length="231" mass="25684">MKQLAKWLLMTGLLGMILSGCGTSENTDESTNGSDPVDNIGQVEENQEGTTDTNQDDSNIETEEGNGEENEDSTVRTPEKSLQYQVNGEMKEDTALLTESDNQDYSMYVLPGYELTAEEPNKDVLYLSENDQNFMRIELLPADAEWDSVIETAKSQLGAVNEDIQTINAPSDEFFKDSTIMEAAKDNDLVTTYLIKDETQPIKLTIFSKADADYKDAFLQMGKSILKGKSE</sequence>
<feature type="compositionally biased region" description="Polar residues" evidence="1">
    <location>
        <begin position="24"/>
        <end position="34"/>
    </location>
</feature>
<dbReference type="RefSeq" id="WP_389222024.1">
    <property type="nucleotide sequence ID" value="NZ_JBIACJ010000009.1"/>
</dbReference>
<organism evidence="3 4">
    <name type="scientific">Cytobacillus mangrovibacter</name>
    <dbReference type="NCBI Taxonomy" id="3299024"/>
    <lineage>
        <taxon>Bacteria</taxon>
        <taxon>Bacillati</taxon>
        <taxon>Bacillota</taxon>
        <taxon>Bacilli</taxon>
        <taxon>Bacillales</taxon>
        <taxon>Bacillaceae</taxon>
        <taxon>Cytobacillus</taxon>
    </lineage>
</organism>
<dbReference type="Proteomes" id="UP001601058">
    <property type="component" value="Unassembled WGS sequence"/>
</dbReference>
<dbReference type="EMBL" id="JBIACJ010000009">
    <property type="protein sequence ID" value="MFE8698026.1"/>
    <property type="molecule type" value="Genomic_DNA"/>
</dbReference>
<evidence type="ECO:0000313" key="4">
    <source>
        <dbReference type="Proteomes" id="UP001601058"/>
    </source>
</evidence>
<name>A0ABW6K1N2_9BACI</name>
<dbReference type="PROSITE" id="PS51257">
    <property type="entry name" value="PROKAR_LIPOPROTEIN"/>
    <property type="match status" value="1"/>
</dbReference>
<evidence type="ECO:0008006" key="5">
    <source>
        <dbReference type="Google" id="ProtNLM"/>
    </source>
</evidence>
<keyword evidence="2" id="KW-0732">Signal</keyword>
<accession>A0ABW6K1N2</accession>
<proteinExistence type="predicted"/>
<comment type="caution">
    <text evidence="3">The sequence shown here is derived from an EMBL/GenBank/DDBJ whole genome shotgun (WGS) entry which is preliminary data.</text>
</comment>